<protein>
    <submittedName>
        <fullName evidence="1">Uncharacterized protein</fullName>
    </submittedName>
</protein>
<evidence type="ECO:0000313" key="1">
    <source>
        <dbReference type="EMBL" id="SES04860.1"/>
    </source>
</evidence>
<sequence length="299" mass="34200">MSKLSKIYNLSPDGLPFVDVDPGRDTRLFLDPARVQYLADQCQLAQRASNLIADFSRTLLEGVISENNDEKTKAFRALLRLHEPAETRLGFSRRSTSGKGSGRFYAEMLWEELSENLDFLIRVGMLADIACLPLFLRGFAADRMSDMTTAIIREVLAEFTLHMMGEFPALKGKQTGQLSLEVWDLSDHQWKRKDFWLPILNGKPLLLVPRDWAAKDVSLRAGRYYSVEVLDYVRDQMLPKDIHPQHRPPKTAFREYAKEVIPANIEKTVEAALQDEDLIKRFRVFVNQKISDDLRGDAA</sequence>
<reference evidence="2" key="1">
    <citation type="submission" date="2016-10" db="EMBL/GenBank/DDBJ databases">
        <authorList>
            <person name="Varghese N."/>
            <person name="Submissions S."/>
        </authorList>
    </citation>
    <scope>NUCLEOTIDE SEQUENCE [LARGE SCALE GENOMIC DNA]</scope>
    <source>
        <strain evidence="2">DSM 20524</strain>
    </source>
</reference>
<organism evidence="1 2">
    <name type="scientific">Corynebacterium cystitidis DSM 20524</name>
    <dbReference type="NCBI Taxonomy" id="1121357"/>
    <lineage>
        <taxon>Bacteria</taxon>
        <taxon>Bacillati</taxon>
        <taxon>Actinomycetota</taxon>
        <taxon>Actinomycetes</taxon>
        <taxon>Mycobacteriales</taxon>
        <taxon>Corynebacteriaceae</taxon>
        <taxon>Corynebacterium</taxon>
    </lineage>
</organism>
<evidence type="ECO:0000313" key="2">
    <source>
        <dbReference type="Proteomes" id="UP000198929"/>
    </source>
</evidence>
<dbReference type="Proteomes" id="UP000198929">
    <property type="component" value="Unassembled WGS sequence"/>
</dbReference>
<dbReference type="RefSeq" id="WP_092258965.1">
    <property type="nucleotide sequence ID" value="NZ_CP047199.1"/>
</dbReference>
<dbReference type="AlphaFoldDB" id="A0A1H9U5L2"/>
<keyword evidence="2" id="KW-1185">Reference proteome</keyword>
<gene>
    <name evidence="1" type="ORF">SAMN05661109_01681</name>
</gene>
<name>A0A1H9U5L2_9CORY</name>
<proteinExistence type="predicted"/>
<dbReference type="EMBL" id="FOGQ01000007">
    <property type="protein sequence ID" value="SES04860.1"/>
    <property type="molecule type" value="Genomic_DNA"/>
</dbReference>
<accession>A0A1H9U5L2</accession>